<sequence>MSQQDTINWSRKSLAELQAIWNAHIEPDLARDGLALDRRPTYEELVDAGYSGIAYALREHHELTLGQFLTTVGYPESDSDGAYPWGIDDETTIHELELYLDTNLPRKGLAESTIDSKRSRLARYVRTYADRFGPADIVTRVREDAVTPRGEKQRVRAVFDTFDQELDSAESKHKHLTDVRLFYEWLAGDRDAEFNPSRGAPHETRWKGATPDEDDRDPPALEAAHVRSLVEACESPAERLLVVAACAWGLRRGEIAALSIDQFEPSSDGRIDVDADDPRIVFGDERKNGPGRVSVHYGLETLADRVLQLADREDWNGYLFPSSAASSGHVTPDTITARFKRLAERADICVRGETPTPQYGRRFWYRTYADAVETLAERVEAIADEQGSDDASVVVENYLGEGDARKRRRKLMHDRLAEPFEA</sequence>
<dbReference type="InterPro" id="IPR002104">
    <property type="entry name" value="Integrase_catalytic"/>
</dbReference>
<comment type="caution">
    <text evidence="4">The sequence shown here is derived from an EMBL/GenBank/DDBJ whole genome shotgun (WGS) entry which is preliminary data.</text>
</comment>
<dbReference type="EMBL" id="JBHSFA010000004">
    <property type="protein sequence ID" value="MFC4541901.1"/>
    <property type="molecule type" value="Genomic_DNA"/>
</dbReference>
<protein>
    <submittedName>
        <fullName evidence="4">Tyrosine-type recombinase/integrase</fullName>
    </submittedName>
</protein>
<proteinExistence type="predicted"/>
<dbReference type="RefSeq" id="WP_250142664.1">
    <property type="nucleotide sequence ID" value="NZ_JALIQP010000008.1"/>
</dbReference>
<feature type="domain" description="Tyr recombinase" evidence="3">
    <location>
        <begin position="216"/>
        <end position="413"/>
    </location>
</feature>
<dbReference type="InterPro" id="IPR011010">
    <property type="entry name" value="DNA_brk_join_enz"/>
</dbReference>
<dbReference type="PROSITE" id="PS51898">
    <property type="entry name" value="TYR_RECOMBINASE"/>
    <property type="match status" value="1"/>
</dbReference>
<dbReference type="SUPFAM" id="SSF56349">
    <property type="entry name" value="DNA breaking-rejoining enzymes"/>
    <property type="match status" value="1"/>
</dbReference>
<feature type="region of interest" description="Disordered" evidence="2">
    <location>
        <begin position="193"/>
        <end position="218"/>
    </location>
</feature>
<dbReference type="GO" id="GO:0006310">
    <property type="term" value="P:DNA recombination"/>
    <property type="evidence" value="ECO:0007669"/>
    <property type="project" value="UniProtKB-KW"/>
</dbReference>
<organism evidence="4 5">
    <name type="scientific">Halosolutus amylolyticus</name>
    <dbReference type="NCBI Taxonomy" id="2932267"/>
    <lineage>
        <taxon>Archaea</taxon>
        <taxon>Methanobacteriati</taxon>
        <taxon>Methanobacteriota</taxon>
        <taxon>Stenosarchaea group</taxon>
        <taxon>Halobacteria</taxon>
        <taxon>Halobacteriales</taxon>
        <taxon>Natrialbaceae</taxon>
        <taxon>Halosolutus</taxon>
    </lineage>
</organism>
<evidence type="ECO:0000313" key="5">
    <source>
        <dbReference type="Proteomes" id="UP001595898"/>
    </source>
</evidence>
<dbReference type="Gene3D" id="1.10.443.10">
    <property type="entry name" value="Intergrase catalytic core"/>
    <property type="match status" value="1"/>
</dbReference>
<evidence type="ECO:0000256" key="1">
    <source>
        <dbReference type="ARBA" id="ARBA00023172"/>
    </source>
</evidence>
<gene>
    <name evidence="4" type="ORF">ACFO5R_08160</name>
</gene>
<reference evidence="4 5" key="1">
    <citation type="journal article" date="2019" name="Int. J. Syst. Evol. Microbiol.">
        <title>The Global Catalogue of Microorganisms (GCM) 10K type strain sequencing project: providing services to taxonomists for standard genome sequencing and annotation.</title>
        <authorList>
            <consortium name="The Broad Institute Genomics Platform"/>
            <consortium name="The Broad Institute Genome Sequencing Center for Infectious Disease"/>
            <person name="Wu L."/>
            <person name="Ma J."/>
        </authorList>
    </citation>
    <scope>NUCLEOTIDE SEQUENCE [LARGE SCALE GENOMIC DNA]</scope>
    <source>
        <strain evidence="4 5">WLHS5</strain>
    </source>
</reference>
<keyword evidence="5" id="KW-1185">Reference proteome</keyword>
<evidence type="ECO:0000259" key="3">
    <source>
        <dbReference type="PROSITE" id="PS51898"/>
    </source>
</evidence>
<dbReference type="InterPro" id="IPR013762">
    <property type="entry name" value="Integrase-like_cat_sf"/>
</dbReference>
<dbReference type="Proteomes" id="UP001595898">
    <property type="component" value="Unassembled WGS sequence"/>
</dbReference>
<keyword evidence="1" id="KW-0233">DNA recombination</keyword>
<evidence type="ECO:0000313" key="4">
    <source>
        <dbReference type="EMBL" id="MFC4541901.1"/>
    </source>
</evidence>
<name>A0ABD5PN61_9EURY</name>
<dbReference type="AlphaFoldDB" id="A0ABD5PN61"/>
<evidence type="ECO:0000256" key="2">
    <source>
        <dbReference type="SAM" id="MobiDB-lite"/>
    </source>
</evidence>
<accession>A0ABD5PN61</accession>